<dbReference type="Gene3D" id="3.80.10.10">
    <property type="entry name" value="Ribonuclease Inhibitor"/>
    <property type="match status" value="1"/>
</dbReference>
<feature type="chain" id="PRO_5015738851" evidence="4">
    <location>
        <begin position="19"/>
        <end position="764"/>
    </location>
</feature>
<dbReference type="NCBIfam" id="TIGR04183">
    <property type="entry name" value="Por_Secre_tail"/>
    <property type="match status" value="1"/>
</dbReference>
<dbReference type="InterPro" id="IPR026444">
    <property type="entry name" value="Secre_tail"/>
</dbReference>
<proteinExistence type="predicted"/>
<dbReference type="PANTHER" id="PTHR47566:SF1">
    <property type="entry name" value="PROTEIN NUD1"/>
    <property type="match status" value="1"/>
</dbReference>
<dbReference type="RefSeq" id="WP_108371288.1">
    <property type="nucleotide sequence ID" value="NZ_CP028811.1"/>
</dbReference>
<protein>
    <submittedName>
        <fullName evidence="7">T9SS C-terminal target domain-containing protein</fullName>
    </submittedName>
</protein>
<evidence type="ECO:0000256" key="2">
    <source>
        <dbReference type="ARBA" id="ARBA00022729"/>
    </source>
</evidence>
<keyword evidence="1" id="KW-0433">Leucine-rich repeat</keyword>
<dbReference type="PANTHER" id="PTHR47566">
    <property type="match status" value="1"/>
</dbReference>
<feature type="domain" description="DUF7619" evidence="6">
    <location>
        <begin position="546"/>
        <end position="676"/>
    </location>
</feature>
<reference evidence="7 8" key="1">
    <citation type="submission" date="2018-04" db="EMBL/GenBank/DDBJ databases">
        <title>Genome sequencing of Flavobacterium sp. HYN0048.</title>
        <authorList>
            <person name="Yi H."/>
            <person name="Baek C."/>
        </authorList>
    </citation>
    <scope>NUCLEOTIDE SEQUENCE [LARGE SCALE GENOMIC DNA]</scope>
    <source>
        <strain evidence="7 8">HYN0048</strain>
    </source>
</reference>
<dbReference type="GO" id="GO:0035591">
    <property type="term" value="F:signaling adaptor activity"/>
    <property type="evidence" value="ECO:0007669"/>
    <property type="project" value="TreeGrafter"/>
</dbReference>
<evidence type="ECO:0000259" key="5">
    <source>
        <dbReference type="Pfam" id="PF18962"/>
    </source>
</evidence>
<dbReference type="Proteomes" id="UP000244193">
    <property type="component" value="Chromosome"/>
</dbReference>
<evidence type="ECO:0000313" key="7">
    <source>
        <dbReference type="EMBL" id="AWA30403.1"/>
    </source>
</evidence>
<keyword evidence="2 4" id="KW-0732">Signal</keyword>
<name>A0A2S0RF64_9FLAO</name>
<evidence type="ECO:0000259" key="6">
    <source>
        <dbReference type="Pfam" id="PF24595"/>
    </source>
</evidence>
<evidence type="ECO:0000256" key="4">
    <source>
        <dbReference type="SAM" id="SignalP"/>
    </source>
</evidence>
<keyword evidence="3" id="KW-0677">Repeat</keyword>
<evidence type="ECO:0000313" key="8">
    <source>
        <dbReference type="Proteomes" id="UP000244193"/>
    </source>
</evidence>
<dbReference type="NCBIfam" id="TIGR01451">
    <property type="entry name" value="B_ant_repeat"/>
    <property type="match status" value="1"/>
</dbReference>
<gene>
    <name evidence="7" type="ORF">HYN48_10050</name>
</gene>
<keyword evidence="8" id="KW-1185">Reference proteome</keyword>
<dbReference type="InterPro" id="IPR052574">
    <property type="entry name" value="CDIRP"/>
</dbReference>
<dbReference type="SUPFAM" id="SSF52058">
    <property type="entry name" value="L domain-like"/>
    <property type="match status" value="1"/>
</dbReference>
<evidence type="ECO:0000256" key="1">
    <source>
        <dbReference type="ARBA" id="ARBA00022614"/>
    </source>
</evidence>
<feature type="domain" description="Secretion system C-terminal sorting" evidence="5">
    <location>
        <begin position="694"/>
        <end position="762"/>
    </location>
</feature>
<dbReference type="AlphaFoldDB" id="A0A2S0RF64"/>
<accession>A0A2S0RF64</accession>
<dbReference type="InterPro" id="IPR032675">
    <property type="entry name" value="LRR_dom_sf"/>
</dbReference>
<feature type="signal peptide" evidence="4">
    <location>
        <begin position="1"/>
        <end position="18"/>
    </location>
</feature>
<evidence type="ECO:0000256" key="3">
    <source>
        <dbReference type="ARBA" id="ARBA00022737"/>
    </source>
</evidence>
<dbReference type="EMBL" id="CP028811">
    <property type="protein sequence ID" value="AWA30403.1"/>
    <property type="molecule type" value="Genomic_DNA"/>
</dbReference>
<dbReference type="Pfam" id="PF24595">
    <property type="entry name" value="DUF7619"/>
    <property type="match status" value="1"/>
</dbReference>
<dbReference type="OrthoDB" id="1110367at2"/>
<organism evidence="7 8">
    <name type="scientific">Flavobacterium magnum</name>
    <dbReference type="NCBI Taxonomy" id="2162713"/>
    <lineage>
        <taxon>Bacteria</taxon>
        <taxon>Pseudomonadati</taxon>
        <taxon>Bacteroidota</taxon>
        <taxon>Flavobacteriia</taxon>
        <taxon>Flavobacteriales</taxon>
        <taxon>Flavobacteriaceae</taxon>
        <taxon>Flavobacterium</taxon>
    </lineage>
</organism>
<dbReference type="Pfam" id="PF18962">
    <property type="entry name" value="Por_Secre_tail"/>
    <property type="match status" value="1"/>
</dbReference>
<dbReference type="InterPro" id="IPR055353">
    <property type="entry name" value="DUF7619"/>
</dbReference>
<sequence length="764" mass="82727">MKKLYILLFFAIGCQVNAQVIDFPDPGFKTALISPGFGFDTNQDGEIEQSEAAVIENLILTNASAEIYSIEGIEYFHALKKLDIAGHSVSNMDVTSLTNLEVLDCRANPVTSLQVAGMQHLRELYFGSSSSPLTTVDLTDLPALNGLYGVGGNLTTVTVSDSPLIHVIDLAYNDLTSLTITNCPQLTELHCQYNELTNLDLSPMAALTTLQMDFNHFTLIDFDPVIYLEVLLCSHNNFTTLDLNKLSYLDVFFCDGMGIDSVFLKNGSHESTVSFNNSFIGYICCDESDVAGIQATAANQGLNVVINSYCSFVPGGNYFTVAGNVKFDSDNNGCDNADIAIPGLKFNTVSGVTSQTTVPDASGDYEITAKIGTHTITPQIENPAYFAISPPSVVLTFPATASPYTQNFCITPIGTHDDLEITLIPIGTAIPGFDANYKILYKNKGNTVQSGSVSMTFEDAIMDLVNATPTASVQTTNTVSWNFIDLRPFEEKAIFVRMNINTPVENPAVNEGDLLHFTAGITSAGTDESPTNNTAALVQYVYNAMDPNDKICLEGSTVTPDVAGKYVHYMVRFENTGTANAQNVVVKDMIDTAKFDVLSLVPLDGSHPFRTRISDTNKVEFIFENIQLPFDDANNDGYVAFKIKTRPTLVVGNTFSNTASIYFDYNAPVVTNTATTAIQVLGTSDFPFNEAFSIYPNPASEILNIAAKGNILINSVSVYNLLGQLIMVVDNPSEKLDISLMAAGTYILKINTPSGSSATKFIKL</sequence>
<dbReference type="InterPro" id="IPR047589">
    <property type="entry name" value="DUF11_rpt"/>
</dbReference>
<dbReference type="KEGG" id="fmg:HYN48_10050"/>